<protein>
    <submittedName>
        <fullName evidence="1">Uncharacterized protein</fullName>
    </submittedName>
</protein>
<dbReference type="Proteomes" id="UP001428341">
    <property type="component" value="Unassembled WGS sequence"/>
</dbReference>
<comment type="caution">
    <text evidence="1">The sequence shown here is derived from an EMBL/GenBank/DDBJ whole genome shotgun (WGS) entry which is preliminary data.</text>
</comment>
<name>A0AAP0QZI6_9ROSI</name>
<proteinExistence type="predicted"/>
<keyword evidence="2" id="KW-1185">Reference proteome</keyword>
<dbReference type="AlphaFoldDB" id="A0AAP0QZI6"/>
<gene>
    <name evidence="1" type="ORF">WN944_021445</name>
</gene>
<dbReference type="EMBL" id="JBCGBO010000001">
    <property type="protein sequence ID" value="KAK9228494.1"/>
    <property type="molecule type" value="Genomic_DNA"/>
</dbReference>
<accession>A0AAP0QZI6</accession>
<evidence type="ECO:0000313" key="1">
    <source>
        <dbReference type="EMBL" id="KAK9228494.1"/>
    </source>
</evidence>
<evidence type="ECO:0000313" key="2">
    <source>
        <dbReference type="Proteomes" id="UP001428341"/>
    </source>
</evidence>
<organism evidence="1 2">
    <name type="scientific">Citrus x changshan-huyou</name>
    <dbReference type="NCBI Taxonomy" id="2935761"/>
    <lineage>
        <taxon>Eukaryota</taxon>
        <taxon>Viridiplantae</taxon>
        <taxon>Streptophyta</taxon>
        <taxon>Embryophyta</taxon>
        <taxon>Tracheophyta</taxon>
        <taxon>Spermatophyta</taxon>
        <taxon>Magnoliopsida</taxon>
        <taxon>eudicotyledons</taxon>
        <taxon>Gunneridae</taxon>
        <taxon>Pentapetalae</taxon>
        <taxon>rosids</taxon>
        <taxon>malvids</taxon>
        <taxon>Sapindales</taxon>
        <taxon>Rutaceae</taxon>
        <taxon>Aurantioideae</taxon>
        <taxon>Citrus</taxon>
    </lineage>
</organism>
<reference evidence="1 2" key="1">
    <citation type="submission" date="2024-05" db="EMBL/GenBank/DDBJ databases">
        <title>Haplotype-resolved chromosome-level genome assembly of Huyou (Citrus changshanensis).</title>
        <authorList>
            <person name="Miao C."/>
            <person name="Chen W."/>
            <person name="Wu Y."/>
            <person name="Wang L."/>
            <person name="Zhao S."/>
            <person name="Grierson D."/>
            <person name="Xu C."/>
            <person name="Chen K."/>
        </authorList>
    </citation>
    <scope>NUCLEOTIDE SEQUENCE [LARGE SCALE GENOMIC DNA]</scope>
    <source>
        <strain evidence="1">01-14</strain>
        <tissue evidence="1">Leaf</tissue>
    </source>
</reference>
<sequence length="90" mass="9855">MHIGQKAICRVLSSKCKGRENLNLRILPTCDNLAIMHVGMWNLSGSCSLQLSAFPSTVTEKMALAPKITNKLEDCSNSTIDPVNMIFGFV</sequence>